<dbReference type="GO" id="GO:0030170">
    <property type="term" value="F:pyridoxal phosphate binding"/>
    <property type="evidence" value="ECO:0007669"/>
    <property type="project" value="TreeGrafter"/>
</dbReference>
<evidence type="ECO:0000313" key="5">
    <source>
        <dbReference type="Proteomes" id="UP000053904"/>
    </source>
</evidence>
<dbReference type="InterPro" id="IPR015424">
    <property type="entry name" value="PyrdxlP-dep_Trfase"/>
</dbReference>
<keyword evidence="4" id="KW-0032">Aminotransferase</keyword>
<dbReference type="GO" id="GO:0008483">
    <property type="term" value="F:transaminase activity"/>
    <property type="evidence" value="ECO:0007669"/>
    <property type="project" value="UniProtKB-KW"/>
</dbReference>
<dbReference type="GO" id="GO:0000271">
    <property type="term" value="P:polysaccharide biosynthetic process"/>
    <property type="evidence" value="ECO:0007669"/>
    <property type="project" value="TreeGrafter"/>
</dbReference>
<comment type="caution">
    <text evidence="4">The sequence shown here is derived from an EMBL/GenBank/DDBJ whole genome shotgun (WGS) entry which is preliminary data.</text>
</comment>
<dbReference type="InterPro" id="IPR000653">
    <property type="entry name" value="DegT/StrS_aminotransferase"/>
</dbReference>
<dbReference type="AlphaFoldDB" id="A0A101HIV8"/>
<feature type="modified residue" description="N6-(pyridoxal phosphate)lysine" evidence="2">
    <location>
        <position position="183"/>
    </location>
</feature>
<dbReference type="Gene3D" id="3.90.1150.10">
    <property type="entry name" value="Aspartate Aminotransferase, domain 1"/>
    <property type="match status" value="1"/>
</dbReference>
<keyword evidence="4" id="KW-0808">Transferase</keyword>
<dbReference type="InterPro" id="IPR015422">
    <property type="entry name" value="PyrdxlP-dep_Trfase_small"/>
</dbReference>
<protein>
    <submittedName>
        <fullName evidence="4">DegT/DnrJ/eryc1/StrS aminotransferase</fullName>
    </submittedName>
</protein>
<dbReference type="PANTHER" id="PTHR30244:SF34">
    <property type="entry name" value="DTDP-4-AMINO-4,6-DIDEOXYGALACTOSE TRANSAMINASE"/>
    <property type="match status" value="1"/>
</dbReference>
<dbReference type="PIRSF" id="PIRSF000390">
    <property type="entry name" value="PLP_StrS"/>
    <property type="match status" value="1"/>
</dbReference>
<comment type="similarity">
    <text evidence="3">Belongs to the DegT/DnrJ/EryC1 family.</text>
</comment>
<evidence type="ECO:0000313" key="4">
    <source>
        <dbReference type="EMBL" id="KUK77489.1"/>
    </source>
</evidence>
<keyword evidence="2 3" id="KW-0663">Pyridoxal phosphate</keyword>
<sequence>MPVFISSIPTIEEDDLKLCKELLSKNNVENIDVKLPGFEDKEHYYTNTGRAALYAILKALEITKGDEVIIQSFTCMAVVVPLKWLDIKPVYADIEQETYNISLESIKGRITDKTRAIIIQHTFGIPAQIERIKEYIDEINKNRSKEKEIFLIEDCAHCLNIKKEDKYLGTYGDVSFFSFGQDKVVSTTQGGCIVSNDRELEKKIERVYKKIPDMPESMVKYNLRYPILWDLIKKVYYKPQVLANSKYFSKFTVGKFLILLFRFLGLIKSQASKDDFGDPKEGVYKLSVKQKHLLKNQLDKLERFSTHREKITEKYSRLLDLDLHGFLIRYPVLVDYPDIVKSKLQQIRVIAGNWYNYPVIPRGIDLDKVGYTVGTCPNTEYVMEHILNLPTGLDVTAKDAERIVHIVEPHLT</sequence>
<evidence type="ECO:0000256" key="1">
    <source>
        <dbReference type="PIRSR" id="PIRSR000390-1"/>
    </source>
</evidence>
<name>A0A101HIV8_9BACT</name>
<proteinExistence type="inferred from homology"/>
<dbReference type="Proteomes" id="UP000053904">
    <property type="component" value="Unassembled WGS sequence"/>
</dbReference>
<dbReference type="PANTHER" id="PTHR30244">
    <property type="entry name" value="TRANSAMINASE"/>
    <property type="match status" value="1"/>
</dbReference>
<evidence type="ECO:0000256" key="3">
    <source>
        <dbReference type="RuleBase" id="RU004508"/>
    </source>
</evidence>
<evidence type="ECO:0000256" key="2">
    <source>
        <dbReference type="PIRSR" id="PIRSR000390-2"/>
    </source>
</evidence>
<reference evidence="5" key="1">
    <citation type="journal article" date="2015" name="MBio">
        <title>Genome-Resolved Metagenomic Analysis Reveals Roles for Candidate Phyla and Other Microbial Community Members in Biogeochemical Transformations in Oil Reservoirs.</title>
        <authorList>
            <person name="Hu P."/>
            <person name="Tom L."/>
            <person name="Singh A."/>
            <person name="Thomas B.C."/>
            <person name="Baker B.J."/>
            <person name="Piceno Y.M."/>
            <person name="Andersen G.L."/>
            <person name="Banfield J.F."/>
        </authorList>
    </citation>
    <scope>NUCLEOTIDE SEQUENCE [LARGE SCALE GENOMIC DNA]</scope>
</reference>
<dbReference type="EMBL" id="LGGO01000028">
    <property type="protein sequence ID" value="KUK77489.1"/>
    <property type="molecule type" value="Genomic_DNA"/>
</dbReference>
<gene>
    <name evidence="4" type="ORF">XD93_0295</name>
</gene>
<dbReference type="Pfam" id="PF01041">
    <property type="entry name" value="DegT_DnrJ_EryC1"/>
    <property type="match status" value="2"/>
</dbReference>
<accession>A0A101HIV8</accession>
<organism evidence="4 5">
    <name type="scientific">candidate division WS6 bacterium 34_10</name>
    <dbReference type="NCBI Taxonomy" id="1641389"/>
    <lineage>
        <taxon>Bacteria</taxon>
        <taxon>Candidatus Dojkabacteria</taxon>
    </lineage>
</organism>
<dbReference type="InterPro" id="IPR015421">
    <property type="entry name" value="PyrdxlP-dep_Trfase_major"/>
</dbReference>
<dbReference type="SUPFAM" id="SSF53383">
    <property type="entry name" value="PLP-dependent transferases"/>
    <property type="match status" value="1"/>
</dbReference>
<dbReference type="Gene3D" id="3.40.640.10">
    <property type="entry name" value="Type I PLP-dependent aspartate aminotransferase-like (Major domain)"/>
    <property type="match status" value="1"/>
</dbReference>
<feature type="active site" description="Proton acceptor" evidence="1">
    <location>
        <position position="183"/>
    </location>
</feature>